<comment type="caution">
    <text evidence="1">The sequence shown here is derived from an EMBL/GenBank/DDBJ whole genome shotgun (WGS) entry which is preliminary data.</text>
</comment>
<sequence>MEAQQAADLINQISFRPGWEIRADVMVEGVPYVIVQALVETVNSDREQALKGYPERILLAPAAIIDADEYVIADDLYAAMMQWIIDVEIHECREFFRVGPDKDAPFHPHRSEGQSAWEKIMRDAVMEGSGPEPHL</sequence>
<dbReference type="RefSeq" id="WP_386337918.1">
    <property type="nucleotide sequence ID" value="NZ_JBHSFG010000011.1"/>
</dbReference>
<accession>A0ABV8YJF6</accession>
<reference evidence="2" key="1">
    <citation type="journal article" date="2019" name="Int. J. Syst. Evol. Microbiol.">
        <title>The Global Catalogue of Microorganisms (GCM) 10K type strain sequencing project: providing services to taxonomists for standard genome sequencing and annotation.</title>
        <authorList>
            <consortium name="The Broad Institute Genomics Platform"/>
            <consortium name="The Broad Institute Genome Sequencing Center for Infectious Disease"/>
            <person name="Wu L."/>
            <person name="Ma J."/>
        </authorList>
    </citation>
    <scope>NUCLEOTIDE SEQUENCE [LARGE SCALE GENOMIC DNA]</scope>
    <source>
        <strain evidence="2">DT43</strain>
    </source>
</reference>
<evidence type="ECO:0000313" key="1">
    <source>
        <dbReference type="EMBL" id="MFC4463983.1"/>
    </source>
</evidence>
<dbReference type="EMBL" id="JBHSFG010000011">
    <property type="protein sequence ID" value="MFC4463983.1"/>
    <property type="molecule type" value="Genomic_DNA"/>
</dbReference>
<evidence type="ECO:0000313" key="2">
    <source>
        <dbReference type="Proteomes" id="UP001596012"/>
    </source>
</evidence>
<gene>
    <name evidence="1" type="ORF">ACFPH6_05295</name>
</gene>
<dbReference type="Proteomes" id="UP001596012">
    <property type="component" value="Unassembled WGS sequence"/>
</dbReference>
<name>A0ABV8YJF6_9ACTN</name>
<keyword evidence="2" id="KW-1185">Reference proteome</keyword>
<organism evidence="1 2">
    <name type="scientific">Streptomyces xiangluensis</name>
    <dbReference type="NCBI Taxonomy" id="2665720"/>
    <lineage>
        <taxon>Bacteria</taxon>
        <taxon>Bacillati</taxon>
        <taxon>Actinomycetota</taxon>
        <taxon>Actinomycetes</taxon>
        <taxon>Kitasatosporales</taxon>
        <taxon>Streptomycetaceae</taxon>
        <taxon>Streptomyces</taxon>
    </lineage>
</organism>
<protein>
    <submittedName>
        <fullName evidence="1">Uncharacterized protein</fullName>
    </submittedName>
</protein>
<proteinExistence type="predicted"/>